<evidence type="ECO:0000313" key="6">
    <source>
        <dbReference type="Proteomes" id="UP000316639"/>
    </source>
</evidence>
<evidence type="ECO:0000256" key="1">
    <source>
        <dbReference type="ARBA" id="ARBA00005820"/>
    </source>
</evidence>
<dbReference type="InterPro" id="IPR011990">
    <property type="entry name" value="TPR-like_helical_dom_sf"/>
</dbReference>
<dbReference type="SMART" id="SM00862">
    <property type="entry name" value="Trans_reg_C"/>
    <property type="match status" value="1"/>
</dbReference>
<dbReference type="CDD" id="cd15831">
    <property type="entry name" value="BTAD"/>
    <property type="match status" value="1"/>
</dbReference>
<feature type="domain" description="OmpR/PhoB-type" evidence="4">
    <location>
        <begin position="1"/>
        <end position="93"/>
    </location>
</feature>
<dbReference type="Proteomes" id="UP000316639">
    <property type="component" value="Unassembled WGS sequence"/>
</dbReference>
<dbReference type="Pfam" id="PF25872">
    <property type="entry name" value="HTH_77"/>
    <property type="match status" value="1"/>
</dbReference>
<dbReference type="SUPFAM" id="SSF48452">
    <property type="entry name" value="TPR-like"/>
    <property type="match status" value="2"/>
</dbReference>
<dbReference type="AlphaFoldDB" id="A0A563F096"/>
<dbReference type="SUPFAM" id="SSF52540">
    <property type="entry name" value="P-loop containing nucleoside triphosphate hydrolases"/>
    <property type="match status" value="1"/>
</dbReference>
<dbReference type="InterPro" id="IPR058852">
    <property type="entry name" value="HTH_77"/>
</dbReference>
<dbReference type="PROSITE" id="PS51755">
    <property type="entry name" value="OMPR_PHOB"/>
    <property type="match status" value="1"/>
</dbReference>
<dbReference type="EMBL" id="VOBR01000004">
    <property type="protein sequence ID" value="TWP52784.1"/>
    <property type="molecule type" value="Genomic_DNA"/>
</dbReference>
<dbReference type="Gene3D" id="3.40.50.300">
    <property type="entry name" value="P-loop containing nucleotide triphosphate hydrolases"/>
    <property type="match status" value="1"/>
</dbReference>
<evidence type="ECO:0000256" key="3">
    <source>
        <dbReference type="PROSITE-ProRule" id="PRU01091"/>
    </source>
</evidence>
<dbReference type="InterPro" id="IPR016032">
    <property type="entry name" value="Sig_transdc_resp-reg_C-effctor"/>
</dbReference>
<name>A0A563F096_9PSEU</name>
<dbReference type="PANTHER" id="PTHR47691:SF3">
    <property type="entry name" value="HTH-TYPE TRANSCRIPTIONAL REGULATOR RV0890C-RELATED"/>
    <property type="match status" value="1"/>
</dbReference>
<organism evidence="5 6">
    <name type="scientific">Lentzea tibetensis</name>
    <dbReference type="NCBI Taxonomy" id="2591470"/>
    <lineage>
        <taxon>Bacteria</taxon>
        <taxon>Bacillati</taxon>
        <taxon>Actinomycetota</taxon>
        <taxon>Actinomycetes</taxon>
        <taxon>Pseudonocardiales</taxon>
        <taxon>Pseudonocardiaceae</taxon>
        <taxon>Lentzea</taxon>
    </lineage>
</organism>
<dbReference type="Pfam" id="PF00486">
    <property type="entry name" value="Trans_reg_C"/>
    <property type="match status" value="1"/>
</dbReference>
<proteinExistence type="inferred from homology"/>
<dbReference type="RefSeq" id="WP_146350039.1">
    <property type="nucleotide sequence ID" value="NZ_VOBR01000004.1"/>
</dbReference>
<comment type="similarity">
    <text evidence="1">Belongs to the AfsR/DnrI/RedD regulatory family.</text>
</comment>
<dbReference type="Pfam" id="PF03704">
    <property type="entry name" value="BTAD"/>
    <property type="match status" value="1"/>
</dbReference>
<dbReference type="InterPro" id="IPR005158">
    <property type="entry name" value="BTAD"/>
</dbReference>
<evidence type="ECO:0000313" key="5">
    <source>
        <dbReference type="EMBL" id="TWP52784.1"/>
    </source>
</evidence>
<dbReference type="SMART" id="SM01043">
    <property type="entry name" value="BTAD"/>
    <property type="match status" value="1"/>
</dbReference>
<gene>
    <name evidence="5" type="ORF">FKR81_06550</name>
</gene>
<sequence>MIIRLLGPLELTGPNGVVPLKGAGQRTLVARLAIRPGETVQRSALIDALWSDNAPVTATKTLHSLLAHLRREMRDAGLEELITTRDPGYVLHAQADAVDAVRFAKLATEGRAATDPDQAAETLREALGLWTGDPLADCRPSDWVRHESARLAELRLDVVEDLMFADLRLGRHAAAVGELGSLVERHPFRERLWELFMLALYRCGRQADALAAFQRARSTLVGQLGIEPGTALRSLEAAMLRNDPTLEAAGASVRITGNLPADVTSFVDRPEAEDVMKLMAEHRMVTLTGVGGVGKTRLALHVAQRQEFTDGVWVVELAALRDRALVPHTVAEALQVVDQTGRGQLAVLTEYLKHRETLLVLDNCEHVVDHCAILADTLLRSAPGLKIVATSRRPLRVYGEQVLAVAPMSVPHPASTLFAHRADAAVPGTFSITPENEGAVADLCRRLDGIPLAIELAALRVRTLTPAQLLSRLDDRFRMLGDGGRSALPQHQTLLATMDWSYDLCSPREQLLWHRASVFAGSFDLEAAEAVCADGQLDMDVVFDAVDGLVDKSVLVREEREGIARYRLLETVRQYGQSKLREEGDERQLRRRHRDWYLDIAEEGERDWFSERQAATVGRMAVEQGNIRAALEFSLTTPGETELGIRLAGTLWFYWVGCGRLAEGRHWLNWALSLETAPSEARCKALWVNGYVATLQGNTAAVASLVRECNDEATLLGDDSALAYGLYVLGAAAVFDDDLDTGAKLLEQAYTRHMELGHLNSNVIMSRVALAITVAFSGELDRAEQLCVDARAECEENGEQWALAYALYVLAFVATARGDVVNARELALESLRIKARYDDLLGIAVSVELLALLAVLTGAAEQAAVLLGGADRVWQSVGLPLFGSANFAAPHEQCVMLAKQALGEAYDAAFARGNAMTTAQVVARAQS</sequence>
<keyword evidence="2 3" id="KW-0238">DNA-binding</keyword>
<evidence type="ECO:0000256" key="2">
    <source>
        <dbReference type="ARBA" id="ARBA00023125"/>
    </source>
</evidence>
<dbReference type="InterPro" id="IPR027417">
    <property type="entry name" value="P-loop_NTPase"/>
</dbReference>
<dbReference type="PANTHER" id="PTHR47691">
    <property type="entry name" value="REGULATOR-RELATED"/>
    <property type="match status" value="1"/>
</dbReference>
<dbReference type="SUPFAM" id="SSF46894">
    <property type="entry name" value="C-terminal effector domain of the bipartite response regulators"/>
    <property type="match status" value="1"/>
</dbReference>
<dbReference type="GO" id="GO:0006355">
    <property type="term" value="P:regulation of DNA-templated transcription"/>
    <property type="evidence" value="ECO:0007669"/>
    <property type="project" value="InterPro"/>
</dbReference>
<comment type="caution">
    <text evidence="5">The sequence shown here is derived from an EMBL/GenBank/DDBJ whole genome shotgun (WGS) entry which is preliminary data.</text>
</comment>
<accession>A0A563F096</accession>
<protein>
    <submittedName>
        <fullName evidence="5">AfsR/SARP family transcriptional regulator</fullName>
    </submittedName>
</protein>
<dbReference type="GO" id="GO:0003677">
    <property type="term" value="F:DNA binding"/>
    <property type="evidence" value="ECO:0007669"/>
    <property type="project" value="UniProtKB-UniRule"/>
</dbReference>
<dbReference type="OrthoDB" id="9812579at2"/>
<dbReference type="PRINTS" id="PR00364">
    <property type="entry name" value="DISEASERSIST"/>
</dbReference>
<feature type="DNA-binding region" description="OmpR/PhoB-type" evidence="3">
    <location>
        <begin position="1"/>
        <end position="93"/>
    </location>
</feature>
<evidence type="ECO:0000259" key="4">
    <source>
        <dbReference type="PROSITE" id="PS51755"/>
    </source>
</evidence>
<keyword evidence="6" id="KW-1185">Reference proteome</keyword>
<dbReference type="GO" id="GO:0000160">
    <property type="term" value="P:phosphorelay signal transduction system"/>
    <property type="evidence" value="ECO:0007669"/>
    <property type="project" value="InterPro"/>
</dbReference>
<reference evidence="5 6" key="1">
    <citation type="submission" date="2019-07" db="EMBL/GenBank/DDBJ databases">
        <title>Lentzea xizangensis sp. nov., isolated from Qinghai-Tibetan Plateau Soils.</title>
        <authorList>
            <person name="Huang J."/>
        </authorList>
    </citation>
    <scope>NUCLEOTIDE SEQUENCE [LARGE SCALE GENOMIC DNA]</scope>
    <source>
        <strain evidence="5 6">FXJ1.1311</strain>
    </source>
</reference>
<dbReference type="Gene3D" id="1.25.40.10">
    <property type="entry name" value="Tetratricopeptide repeat domain"/>
    <property type="match status" value="2"/>
</dbReference>
<dbReference type="InterPro" id="IPR001867">
    <property type="entry name" value="OmpR/PhoB-type_DNA-bd"/>
</dbReference>
<dbReference type="Gene3D" id="1.10.10.10">
    <property type="entry name" value="Winged helix-like DNA-binding domain superfamily/Winged helix DNA-binding domain"/>
    <property type="match status" value="1"/>
</dbReference>
<dbReference type="InterPro" id="IPR036388">
    <property type="entry name" value="WH-like_DNA-bd_sf"/>
</dbReference>